<dbReference type="AlphaFoldDB" id="A0A6A4VC95"/>
<comment type="caution">
    <text evidence="2">The sequence shown here is derived from an EMBL/GenBank/DDBJ whole genome shotgun (WGS) entry which is preliminary data.</text>
</comment>
<evidence type="ECO:0000313" key="2">
    <source>
        <dbReference type="EMBL" id="KAF0290759.1"/>
    </source>
</evidence>
<protein>
    <submittedName>
        <fullName evidence="2">Uncharacterized protein</fullName>
    </submittedName>
</protein>
<feature type="compositionally biased region" description="Low complexity" evidence="1">
    <location>
        <begin position="154"/>
        <end position="163"/>
    </location>
</feature>
<dbReference type="Proteomes" id="UP000440578">
    <property type="component" value="Unassembled WGS sequence"/>
</dbReference>
<feature type="region of interest" description="Disordered" evidence="1">
    <location>
        <begin position="75"/>
        <end position="195"/>
    </location>
</feature>
<sequence>MSAMETTFTVRTDTDNDAMQVPDGIETVVVNDDAEQVIVPPGVQIIRLQVSSNRGGHSQPSSSSLRDLLDDYTRADHSAGTDTTRVKRSTATGTARAPAMAEKSLSLPSCPPTPPGSRSAGTDAPDFRAAVRPPPTAETISEPVSPVTAPPTSPVTATTASPVTSPPTSPVSAPPASPPMAPSAPAEEAPPTDIFNDSTLKVDRERIINQQPASASVPNGRLVRYAGETEPEMRDPLVGHGSTKMRKLDSFGWREEFERGEKESKPTIQKFGRAVADIMCCWLGV</sequence>
<reference evidence="2 3" key="1">
    <citation type="submission" date="2019-07" db="EMBL/GenBank/DDBJ databases">
        <title>Draft genome assembly of a fouling barnacle, Amphibalanus amphitrite (Darwin, 1854): The first reference genome for Thecostraca.</title>
        <authorList>
            <person name="Kim W."/>
        </authorList>
    </citation>
    <scope>NUCLEOTIDE SEQUENCE [LARGE SCALE GENOMIC DNA]</scope>
    <source>
        <strain evidence="2">SNU_AA5</strain>
        <tissue evidence="2">Soma without cirri and trophi</tissue>
    </source>
</reference>
<accession>A0A6A4VC95</accession>
<keyword evidence="3" id="KW-1185">Reference proteome</keyword>
<feature type="compositionally biased region" description="Low complexity" evidence="1">
    <location>
        <begin position="183"/>
        <end position="192"/>
    </location>
</feature>
<evidence type="ECO:0000313" key="3">
    <source>
        <dbReference type="Proteomes" id="UP000440578"/>
    </source>
</evidence>
<dbReference type="OrthoDB" id="6400278at2759"/>
<proteinExistence type="predicted"/>
<name>A0A6A4VC95_AMPAM</name>
<organism evidence="2 3">
    <name type="scientific">Amphibalanus amphitrite</name>
    <name type="common">Striped barnacle</name>
    <name type="synonym">Balanus amphitrite</name>
    <dbReference type="NCBI Taxonomy" id="1232801"/>
    <lineage>
        <taxon>Eukaryota</taxon>
        <taxon>Metazoa</taxon>
        <taxon>Ecdysozoa</taxon>
        <taxon>Arthropoda</taxon>
        <taxon>Crustacea</taxon>
        <taxon>Multicrustacea</taxon>
        <taxon>Cirripedia</taxon>
        <taxon>Thoracica</taxon>
        <taxon>Thoracicalcarea</taxon>
        <taxon>Balanomorpha</taxon>
        <taxon>Balanoidea</taxon>
        <taxon>Balanidae</taxon>
        <taxon>Amphibalaninae</taxon>
        <taxon>Amphibalanus</taxon>
    </lineage>
</organism>
<dbReference type="EMBL" id="VIIS01001930">
    <property type="protein sequence ID" value="KAF0290759.1"/>
    <property type="molecule type" value="Genomic_DNA"/>
</dbReference>
<evidence type="ECO:0000256" key="1">
    <source>
        <dbReference type="SAM" id="MobiDB-lite"/>
    </source>
</evidence>
<gene>
    <name evidence="2" type="ORF">FJT64_011022</name>
</gene>
<feature type="compositionally biased region" description="Pro residues" evidence="1">
    <location>
        <begin position="164"/>
        <end position="182"/>
    </location>
</feature>